<dbReference type="InterPro" id="IPR022562">
    <property type="entry name" value="DUF3466"/>
</dbReference>
<name>A0A3A4RIK2_9BACT</name>
<proteinExistence type="predicted"/>
<accession>A0A3A4RIK2</accession>
<evidence type="ECO:0000313" key="3">
    <source>
        <dbReference type="Proteomes" id="UP000266426"/>
    </source>
</evidence>
<dbReference type="NCBIfam" id="TIGR02595">
    <property type="entry name" value="PEP_CTERM"/>
    <property type="match status" value="1"/>
</dbReference>
<dbReference type="Proteomes" id="UP000266426">
    <property type="component" value="Unassembled WGS sequence"/>
</dbReference>
<organism evidence="2 3">
    <name type="scientific">Candidatus Auribacter fodinae</name>
    <dbReference type="NCBI Taxonomy" id="2093366"/>
    <lineage>
        <taxon>Bacteria</taxon>
        <taxon>Pseudomonadati</taxon>
        <taxon>Candidatus Auribacterota</taxon>
        <taxon>Candidatus Auribacteria</taxon>
        <taxon>Candidatus Auribacterales</taxon>
        <taxon>Candidatus Auribacteraceae</taxon>
        <taxon>Candidatus Auribacter</taxon>
    </lineage>
</organism>
<gene>
    <name evidence="2" type="ORF">C4541_01785</name>
</gene>
<feature type="chain" id="PRO_5017304620" evidence="1">
    <location>
        <begin position="23"/>
        <end position="409"/>
    </location>
</feature>
<dbReference type="NCBIfam" id="TIGR02913">
    <property type="entry name" value="HAF_rpt"/>
    <property type="match status" value="2"/>
</dbReference>
<reference evidence="2 3" key="1">
    <citation type="journal article" date="2017" name="ISME J.">
        <title>Energy and carbon metabolisms in a deep terrestrial subsurface fluid microbial community.</title>
        <authorList>
            <person name="Momper L."/>
            <person name="Jungbluth S.P."/>
            <person name="Lee M.D."/>
            <person name="Amend J.P."/>
        </authorList>
    </citation>
    <scope>NUCLEOTIDE SEQUENCE [LARGE SCALE GENOMIC DNA]</scope>
    <source>
        <strain evidence="2">SURF_26</strain>
    </source>
</reference>
<dbReference type="EMBL" id="QZJZ01000012">
    <property type="protein sequence ID" value="RJP61491.1"/>
    <property type="molecule type" value="Genomic_DNA"/>
</dbReference>
<protein>
    <submittedName>
        <fullName evidence="2">DUF3466 family protein</fullName>
    </submittedName>
</protein>
<dbReference type="Pfam" id="PF11949">
    <property type="entry name" value="DUF3466"/>
    <property type="match status" value="1"/>
</dbReference>
<sequence>MRKKFLCTVASVVLSAASLSYAAEYEVEEIGTLDGYMGSAAYAINNKGEVAGELYGSSNFRAMLWQNGVITPLGTLGGTNSSAYDINNNTQITGFAENSNDEERAYIWSGGTMSDLGDMPASDPATPGERLEANKINNSGVIVGYGEVLYPWHTEMTVPTQRAFKWDGTMHNLGLVPGYEVLPDDTTVDEGTVNGSVATAINNNGVIIGYAQIEKYEHMFDYIDTIPVAGFVYDDGMMQVLDSPMDYAVMPLDINDAGQIVGVAVDMTTYELSVVLWENATSEMQVIITPENAYILSLAININGDIVGTDDDSGTPYLWEKVWDEETSSYVYKYTDLNDLLPAASDWLLYDVYDINDAGQMVGGGSFAEGDYMGYVMTPSITEIAVPEPMSLVLIGLGTIGIIIKRFRK</sequence>
<feature type="signal peptide" evidence="1">
    <location>
        <begin position="1"/>
        <end position="22"/>
    </location>
</feature>
<dbReference type="InterPro" id="IPR014262">
    <property type="entry name" value="HAF_rpt"/>
</dbReference>
<comment type="caution">
    <text evidence="2">The sequence shown here is derived from an EMBL/GenBank/DDBJ whole genome shotgun (WGS) entry which is preliminary data.</text>
</comment>
<dbReference type="InterPro" id="IPR013424">
    <property type="entry name" value="Ice-binding_C"/>
</dbReference>
<dbReference type="AlphaFoldDB" id="A0A3A4RIK2"/>
<keyword evidence="1" id="KW-0732">Signal</keyword>
<evidence type="ECO:0000313" key="2">
    <source>
        <dbReference type="EMBL" id="RJP61491.1"/>
    </source>
</evidence>
<evidence type="ECO:0000256" key="1">
    <source>
        <dbReference type="SAM" id="SignalP"/>
    </source>
</evidence>